<name>A0A517S8Y4_9PLAN</name>
<dbReference type="Proteomes" id="UP000315700">
    <property type="component" value="Chromosome"/>
</dbReference>
<evidence type="ECO:0000313" key="2">
    <source>
        <dbReference type="EMBL" id="QDT52591.1"/>
    </source>
</evidence>
<accession>A0A517S8Y4</accession>
<keyword evidence="3" id="KW-1185">Reference proteome</keyword>
<feature type="region of interest" description="Disordered" evidence="1">
    <location>
        <begin position="1"/>
        <end position="29"/>
    </location>
</feature>
<sequence length="183" mass="19892">MVIEQSRSRRNAILRRPVNPASTSSTRRGSVEGLHELALFASRINRALKVEIEQRTIVVTPGNELDSVRYQEIHLEVGRINDLVRHGGFRNLLIDLSARPVLEAVIQTALVGFCRAIPGQAAFCGISDTIQNSMNVSKLAGLWPTYATRAEAIEALNSQTDGCSQTTDGVAGPNQLIDSRGAE</sequence>
<dbReference type="EMBL" id="CP036271">
    <property type="protein sequence ID" value="QDT52591.1"/>
    <property type="molecule type" value="Genomic_DNA"/>
</dbReference>
<dbReference type="InterPro" id="IPR036513">
    <property type="entry name" value="STAS_dom_sf"/>
</dbReference>
<dbReference type="SUPFAM" id="SSF52091">
    <property type="entry name" value="SpoIIaa-like"/>
    <property type="match status" value="1"/>
</dbReference>
<gene>
    <name evidence="2" type="ORF">Pan44_06030</name>
</gene>
<evidence type="ECO:0000256" key="1">
    <source>
        <dbReference type="SAM" id="MobiDB-lite"/>
    </source>
</evidence>
<feature type="region of interest" description="Disordered" evidence="1">
    <location>
        <begin position="160"/>
        <end position="183"/>
    </location>
</feature>
<reference evidence="2 3" key="1">
    <citation type="submission" date="2019-02" db="EMBL/GenBank/DDBJ databases">
        <title>Deep-cultivation of Planctomycetes and their phenomic and genomic characterization uncovers novel biology.</title>
        <authorList>
            <person name="Wiegand S."/>
            <person name="Jogler M."/>
            <person name="Boedeker C."/>
            <person name="Pinto D."/>
            <person name="Vollmers J."/>
            <person name="Rivas-Marin E."/>
            <person name="Kohn T."/>
            <person name="Peeters S.H."/>
            <person name="Heuer A."/>
            <person name="Rast P."/>
            <person name="Oberbeckmann S."/>
            <person name="Bunk B."/>
            <person name="Jeske O."/>
            <person name="Meyerdierks A."/>
            <person name="Storesund J.E."/>
            <person name="Kallscheuer N."/>
            <person name="Luecker S."/>
            <person name="Lage O.M."/>
            <person name="Pohl T."/>
            <person name="Merkel B.J."/>
            <person name="Hornburger P."/>
            <person name="Mueller R.-W."/>
            <person name="Bruemmer F."/>
            <person name="Labrenz M."/>
            <person name="Spormann A.M."/>
            <person name="Op den Camp H."/>
            <person name="Overmann J."/>
            <person name="Amann R."/>
            <person name="Jetten M.S.M."/>
            <person name="Mascher T."/>
            <person name="Medema M.H."/>
            <person name="Devos D.P."/>
            <person name="Kaster A.-K."/>
            <person name="Ovreas L."/>
            <person name="Rohde M."/>
            <person name="Galperin M.Y."/>
            <person name="Jogler C."/>
        </authorList>
    </citation>
    <scope>NUCLEOTIDE SEQUENCE [LARGE SCALE GENOMIC DNA]</scope>
    <source>
        <strain evidence="2 3">Pan44</strain>
    </source>
</reference>
<proteinExistence type="predicted"/>
<dbReference type="KEGG" id="ccos:Pan44_06030"/>
<dbReference type="InParanoid" id="A0A517S8Y4"/>
<dbReference type="AlphaFoldDB" id="A0A517S8Y4"/>
<dbReference type="Gene3D" id="3.30.750.24">
    <property type="entry name" value="STAS domain"/>
    <property type="match status" value="1"/>
</dbReference>
<organism evidence="2 3">
    <name type="scientific">Caulifigura coniformis</name>
    <dbReference type="NCBI Taxonomy" id="2527983"/>
    <lineage>
        <taxon>Bacteria</taxon>
        <taxon>Pseudomonadati</taxon>
        <taxon>Planctomycetota</taxon>
        <taxon>Planctomycetia</taxon>
        <taxon>Planctomycetales</taxon>
        <taxon>Planctomycetaceae</taxon>
        <taxon>Caulifigura</taxon>
    </lineage>
</organism>
<evidence type="ECO:0008006" key="4">
    <source>
        <dbReference type="Google" id="ProtNLM"/>
    </source>
</evidence>
<protein>
    <recommendedName>
        <fullName evidence="4">STAS domain-containing protein</fullName>
    </recommendedName>
</protein>
<evidence type="ECO:0000313" key="3">
    <source>
        <dbReference type="Proteomes" id="UP000315700"/>
    </source>
</evidence>